<evidence type="ECO:0000256" key="1">
    <source>
        <dbReference type="SAM" id="Phobius"/>
    </source>
</evidence>
<gene>
    <name evidence="2" type="ORF">ccrud_06380</name>
</gene>
<feature type="transmembrane region" description="Helical" evidence="1">
    <location>
        <begin position="6"/>
        <end position="31"/>
    </location>
</feature>
<dbReference type="EMBL" id="CP015622">
    <property type="protein sequence ID" value="ANE03874.1"/>
    <property type="molecule type" value="Genomic_DNA"/>
</dbReference>
<dbReference type="PANTHER" id="PTHR34989:SF1">
    <property type="entry name" value="PROTEIN HDED"/>
    <property type="match status" value="1"/>
</dbReference>
<keyword evidence="1" id="KW-0472">Membrane</keyword>
<dbReference type="GO" id="GO:0005886">
    <property type="term" value="C:plasma membrane"/>
    <property type="evidence" value="ECO:0007669"/>
    <property type="project" value="TreeGrafter"/>
</dbReference>
<evidence type="ECO:0000313" key="2">
    <source>
        <dbReference type="EMBL" id="ANE03874.1"/>
    </source>
</evidence>
<name>A0A172QT71_9CORY</name>
<feature type="transmembrane region" description="Helical" evidence="1">
    <location>
        <begin position="74"/>
        <end position="95"/>
    </location>
</feature>
<dbReference type="AlphaFoldDB" id="A0A172QT71"/>
<protein>
    <submittedName>
        <fullName evidence="2">Uncharacterized protein</fullName>
    </submittedName>
</protein>
<dbReference type="Pfam" id="PF03729">
    <property type="entry name" value="DUF308"/>
    <property type="match status" value="1"/>
</dbReference>
<proteinExistence type="predicted"/>
<dbReference type="InterPro" id="IPR005325">
    <property type="entry name" value="DUF308_memb"/>
</dbReference>
<dbReference type="KEGG" id="ccjz:ccrud_06380"/>
<dbReference type="Proteomes" id="UP000076929">
    <property type="component" value="Chromosome"/>
</dbReference>
<keyword evidence="3" id="KW-1185">Reference proteome</keyword>
<dbReference type="STRING" id="1652495.ccrud_06380"/>
<keyword evidence="1" id="KW-0812">Transmembrane</keyword>
<reference evidence="2 3" key="1">
    <citation type="submission" date="2016-05" db="EMBL/GenBank/DDBJ databases">
        <title>Complete genome sequence of Corynebacterium crudilactis, a new Corynebacterium species isolated from raw cow's milk.</title>
        <authorList>
            <person name="Christian R."/>
            <person name="Zimmermann J."/>
            <person name="Lipski A."/>
            <person name="Kalinowski J."/>
        </authorList>
    </citation>
    <scope>NUCLEOTIDE SEQUENCE [LARGE SCALE GENOMIC DNA]</scope>
    <source>
        <strain evidence="2 3">JZ16</strain>
    </source>
</reference>
<accession>A0A172QT71</accession>
<organism evidence="2 3">
    <name type="scientific">Corynebacterium crudilactis</name>
    <dbReference type="NCBI Taxonomy" id="1652495"/>
    <lineage>
        <taxon>Bacteria</taxon>
        <taxon>Bacillati</taxon>
        <taxon>Actinomycetota</taxon>
        <taxon>Actinomycetes</taxon>
        <taxon>Mycobacteriales</taxon>
        <taxon>Corynebacteriaceae</taxon>
        <taxon>Corynebacterium</taxon>
    </lineage>
</organism>
<dbReference type="InterPro" id="IPR052712">
    <property type="entry name" value="Acid_resist_chaperone_HdeD"/>
</dbReference>
<feature type="transmembrane region" description="Helical" evidence="1">
    <location>
        <begin position="52"/>
        <end position="68"/>
    </location>
</feature>
<sequence length="112" mass="11668">MGILGIITGSFVIFHTMESAAAVALILSIWLMVRGVSSIVPACAPLPTSTRIMVGISGVLFIVAGIFFNNPGSAALAVSSILGVLLLAFGGFTLGGDVWILRARREIHDLTK</sequence>
<keyword evidence="1" id="KW-1133">Transmembrane helix</keyword>
<dbReference type="PANTHER" id="PTHR34989">
    <property type="entry name" value="PROTEIN HDED"/>
    <property type="match status" value="1"/>
</dbReference>
<evidence type="ECO:0000313" key="3">
    <source>
        <dbReference type="Proteomes" id="UP000076929"/>
    </source>
</evidence>